<proteinExistence type="inferred from homology"/>
<reference evidence="13 14" key="1">
    <citation type="journal article" date="2019" name="Sci. Rep.">
        <title>Comparative genomics of chytrid fungi reveal insights into the obligate biotrophic and pathogenic lifestyle of Synchytrium endobioticum.</title>
        <authorList>
            <person name="van de Vossenberg B.T.L.H."/>
            <person name="Warris S."/>
            <person name="Nguyen H.D.T."/>
            <person name="van Gent-Pelzer M.P.E."/>
            <person name="Joly D.L."/>
            <person name="van de Geest H.C."/>
            <person name="Bonants P.J.M."/>
            <person name="Smith D.S."/>
            <person name="Levesque C.A."/>
            <person name="van der Lee T.A.J."/>
        </authorList>
    </citation>
    <scope>NUCLEOTIDE SEQUENCE [LARGE SCALE GENOMIC DNA]</scope>
    <source>
        <strain evidence="11 14">LEV6574</strain>
        <strain evidence="12 13">MB42</strain>
    </source>
</reference>
<dbReference type="GO" id="GO:0019843">
    <property type="term" value="F:rRNA binding"/>
    <property type="evidence" value="ECO:0007669"/>
    <property type="project" value="UniProtKB-KW"/>
</dbReference>
<dbReference type="OrthoDB" id="269804at2759"/>
<dbReference type="VEuPathDB" id="FungiDB:SeMB42_g01114"/>
<evidence type="ECO:0000256" key="9">
    <source>
        <dbReference type="ARBA" id="ARBA00022884"/>
    </source>
</evidence>
<evidence type="ECO:0000313" key="14">
    <source>
        <dbReference type="Proteomes" id="UP000320475"/>
    </source>
</evidence>
<evidence type="ECO:0000313" key="12">
    <source>
        <dbReference type="EMBL" id="TPX52891.1"/>
    </source>
</evidence>
<dbReference type="Proteomes" id="UP000317494">
    <property type="component" value="Unassembled WGS sequence"/>
</dbReference>
<dbReference type="PANTHER" id="PTHR12636">
    <property type="entry name" value="NEP1/MRA1"/>
    <property type="match status" value="1"/>
</dbReference>
<organism evidence="11 14">
    <name type="scientific">Synchytrium endobioticum</name>
    <dbReference type="NCBI Taxonomy" id="286115"/>
    <lineage>
        <taxon>Eukaryota</taxon>
        <taxon>Fungi</taxon>
        <taxon>Fungi incertae sedis</taxon>
        <taxon>Chytridiomycota</taxon>
        <taxon>Chytridiomycota incertae sedis</taxon>
        <taxon>Chytridiomycetes</taxon>
        <taxon>Synchytriales</taxon>
        <taxon>Synchytriaceae</taxon>
        <taxon>Synchytrium</taxon>
    </lineage>
</organism>
<evidence type="ECO:0000256" key="3">
    <source>
        <dbReference type="ARBA" id="ARBA00022517"/>
    </source>
</evidence>
<evidence type="ECO:0000313" key="13">
    <source>
        <dbReference type="Proteomes" id="UP000317494"/>
    </source>
</evidence>
<evidence type="ECO:0000256" key="6">
    <source>
        <dbReference type="ARBA" id="ARBA00022679"/>
    </source>
</evidence>
<comment type="subcellular location">
    <subcellularLocation>
        <location evidence="1">Nucleus</location>
        <location evidence="1">Nucleolus</location>
    </subcellularLocation>
</comment>
<evidence type="ECO:0000256" key="1">
    <source>
        <dbReference type="ARBA" id="ARBA00004604"/>
    </source>
</evidence>
<dbReference type="PANTHER" id="PTHR12636:SF5">
    <property type="entry name" value="RIBOSOMAL RNA SMALL SUBUNIT METHYLTRANSFERASE NEP1"/>
    <property type="match status" value="1"/>
</dbReference>
<evidence type="ECO:0000256" key="5">
    <source>
        <dbReference type="ARBA" id="ARBA00022603"/>
    </source>
</evidence>
<evidence type="ECO:0000256" key="4">
    <source>
        <dbReference type="ARBA" id="ARBA00022552"/>
    </source>
</evidence>
<dbReference type="FunFam" id="3.40.1280.10:FF:000003">
    <property type="entry name" value="Ribosomal RNA small subunit methyltransferase"/>
    <property type="match status" value="1"/>
</dbReference>
<evidence type="ECO:0000256" key="8">
    <source>
        <dbReference type="ARBA" id="ARBA00022730"/>
    </source>
</evidence>
<dbReference type="AlphaFoldDB" id="A0A507DAP7"/>
<dbReference type="Gene3D" id="3.40.1280.10">
    <property type="match status" value="1"/>
</dbReference>
<evidence type="ECO:0008006" key="15">
    <source>
        <dbReference type="Google" id="ProtNLM"/>
    </source>
</evidence>
<keyword evidence="5" id="KW-0489">Methyltransferase</keyword>
<keyword evidence="13" id="KW-1185">Reference proteome</keyword>
<evidence type="ECO:0000313" key="11">
    <source>
        <dbReference type="EMBL" id="TPX48712.1"/>
    </source>
</evidence>
<dbReference type="GO" id="GO:0070475">
    <property type="term" value="P:rRNA base methylation"/>
    <property type="evidence" value="ECO:0007669"/>
    <property type="project" value="InterPro"/>
</dbReference>
<keyword evidence="9" id="KW-0694">RNA-binding</keyword>
<keyword evidence="7" id="KW-0949">S-adenosyl-L-methionine</keyword>
<keyword evidence="4" id="KW-0698">rRNA processing</keyword>
<name>A0A507DAP7_9FUNG</name>
<dbReference type="STRING" id="286115.A0A507DAP7"/>
<dbReference type="CDD" id="cd18088">
    <property type="entry name" value="Nep1-like"/>
    <property type="match status" value="1"/>
</dbReference>
<dbReference type="InterPro" id="IPR005304">
    <property type="entry name" value="Rbsml_bgen_MeTrfase_EMG1/NEP1"/>
</dbReference>
<dbReference type="Pfam" id="PF03587">
    <property type="entry name" value="EMG1"/>
    <property type="match status" value="1"/>
</dbReference>
<dbReference type="Proteomes" id="UP000320475">
    <property type="component" value="Unassembled WGS sequence"/>
</dbReference>
<evidence type="ECO:0000256" key="7">
    <source>
        <dbReference type="ARBA" id="ARBA00022691"/>
    </source>
</evidence>
<dbReference type="EMBL" id="QEAN01000026">
    <property type="protein sequence ID" value="TPX52891.1"/>
    <property type="molecule type" value="Genomic_DNA"/>
</dbReference>
<dbReference type="SUPFAM" id="SSF75217">
    <property type="entry name" value="alpha/beta knot"/>
    <property type="match status" value="1"/>
</dbReference>
<dbReference type="InterPro" id="IPR029026">
    <property type="entry name" value="tRNA_m1G_MTases_N"/>
</dbReference>
<keyword evidence="6" id="KW-0808">Transferase</keyword>
<evidence type="ECO:0000256" key="2">
    <source>
        <dbReference type="ARBA" id="ARBA00008115"/>
    </source>
</evidence>
<protein>
    <recommendedName>
        <fullName evidence="15">Ribosomal RNA small subunit methyltransferase NEP1</fullName>
    </recommendedName>
</protein>
<gene>
    <name evidence="11" type="ORF">SeLEV6574_g01887</name>
    <name evidence="12" type="ORF">SeMB42_g01114</name>
</gene>
<dbReference type="GO" id="GO:0032040">
    <property type="term" value="C:small-subunit processome"/>
    <property type="evidence" value="ECO:0007669"/>
    <property type="project" value="TreeGrafter"/>
</dbReference>
<comment type="similarity">
    <text evidence="2">Belongs to the class IV-like SAM-binding methyltransferase superfamily. RNA methyltransferase NEP1 family.</text>
</comment>
<accession>A0A507DAP7</accession>
<keyword evidence="10" id="KW-0539">Nucleus</keyword>
<sequence>MEHTTPASAPRLPKTRLEKDKTHDRLIVVLSHASLETVKLGTGKDGHYGLLNCDDHQHLIRKHGRDIAHARPDITHQCLLALLDSPLNKAGKLQVYIHTAANVLIEINPKVRIPRTFKRFGGLMVQLLHKLSIRSVNGPEKLLKVVKNPVSAHLPTNAYKITMSGDAQTVKLSSYVASKIPTDRPVVVFIGAMASGPDTFENGDVLTMDDTISISDYPLSAAVTCSKVTNAFEDLWGIL</sequence>
<keyword evidence="3" id="KW-0690">Ribosome biogenesis</keyword>
<dbReference type="GO" id="GO:0070037">
    <property type="term" value="F:rRNA (pseudouridine) methyltransferase activity"/>
    <property type="evidence" value="ECO:0007669"/>
    <property type="project" value="InterPro"/>
</dbReference>
<evidence type="ECO:0000256" key="10">
    <source>
        <dbReference type="ARBA" id="ARBA00023242"/>
    </source>
</evidence>
<comment type="caution">
    <text evidence="11">The sequence shown here is derived from an EMBL/GenBank/DDBJ whole genome shotgun (WGS) entry which is preliminary data.</text>
</comment>
<keyword evidence="8" id="KW-0699">rRNA-binding</keyword>
<dbReference type="InterPro" id="IPR029028">
    <property type="entry name" value="Alpha/beta_knot_MTases"/>
</dbReference>
<dbReference type="EMBL" id="QEAM01000047">
    <property type="protein sequence ID" value="TPX48712.1"/>
    <property type="molecule type" value="Genomic_DNA"/>
</dbReference>